<proteinExistence type="inferred from homology"/>
<dbReference type="UniPathway" id="UPA00067">
    <property type="reaction ID" value="UER00123"/>
</dbReference>
<dbReference type="PATRIC" id="fig|1961.12.peg.2108"/>
<dbReference type="PANTHER" id="PTHR39289">
    <property type="match status" value="1"/>
</dbReference>
<evidence type="ECO:0000256" key="1">
    <source>
        <dbReference type="ARBA" id="ARBA00005181"/>
    </source>
</evidence>
<comment type="caution">
    <text evidence="8">The sequence shown here is derived from an EMBL/GenBank/DDBJ whole genome shotgun (WGS) entry which is preliminary data.</text>
</comment>
<evidence type="ECO:0000256" key="4">
    <source>
        <dbReference type="ARBA" id="ARBA00019707"/>
    </source>
</evidence>
<organism evidence="8 9">
    <name type="scientific">Streptomyces virginiae</name>
    <name type="common">Streptomyces cinnamonensis</name>
    <dbReference type="NCBI Taxonomy" id="1961"/>
    <lineage>
        <taxon>Bacteria</taxon>
        <taxon>Bacillati</taxon>
        <taxon>Actinomycetota</taxon>
        <taxon>Actinomycetes</taxon>
        <taxon>Kitasatosporales</taxon>
        <taxon>Streptomycetaceae</taxon>
        <taxon>Streptomyces</taxon>
    </lineage>
</organism>
<dbReference type="SUPFAM" id="SSF51182">
    <property type="entry name" value="RmlC-like cupins"/>
    <property type="match status" value="1"/>
</dbReference>
<gene>
    <name evidence="8" type="ORF">ADK75_09115</name>
</gene>
<dbReference type="EC" id="4.2.1.108" evidence="3"/>
<reference evidence="9" key="1">
    <citation type="submission" date="2015-07" db="EMBL/GenBank/DDBJ databases">
        <authorList>
            <consortium name="Consortium for Microbial Forensics and Genomics (microFORGE)"/>
            <person name="Knight B.M."/>
            <person name="Roberts D.P."/>
            <person name="Lin D."/>
            <person name="Hari K."/>
            <person name="Fletcher J."/>
            <person name="Melcher U."/>
            <person name="Blagden T."/>
            <person name="Winegar R.A."/>
        </authorList>
    </citation>
    <scope>NUCLEOTIDE SEQUENCE [LARGE SCALE GENOMIC DNA]</scope>
    <source>
        <strain evidence="9">NRRL B-1447</strain>
    </source>
</reference>
<comment type="similarity">
    <text evidence="2">Belongs to the ectoine synthase family.</text>
</comment>
<name>A0A0L8MZT9_STRVG</name>
<dbReference type="PANTHER" id="PTHR39289:SF1">
    <property type="entry name" value="L-ECTOINE SYNTHASE"/>
    <property type="match status" value="1"/>
</dbReference>
<dbReference type="InterPro" id="IPR011051">
    <property type="entry name" value="RmlC_Cupin_sf"/>
</dbReference>
<dbReference type="OrthoDB" id="4406415at2"/>
<accession>A0A0L8MZT9</accession>
<keyword evidence="5" id="KW-0456">Lyase</keyword>
<evidence type="ECO:0000256" key="6">
    <source>
        <dbReference type="ARBA" id="ARBA00033271"/>
    </source>
</evidence>
<dbReference type="Gene3D" id="2.60.120.10">
    <property type="entry name" value="Jelly Rolls"/>
    <property type="match status" value="1"/>
</dbReference>
<dbReference type="Pfam" id="PF06339">
    <property type="entry name" value="Ectoine_synth"/>
    <property type="match status" value="1"/>
</dbReference>
<dbReference type="NCBIfam" id="NF009806">
    <property type="entry name" value="PRK13290.1"/>
    <property type="match status" value="1"/>
</dbReference>
<dbReference type="RefSeq" id="WP_030390275.1">
    <property type="nucleotide sequence ID" value="NZ_LGUV01000070.1"/>
</dbReference>
<dbReference type="AlphaFoldDB" id="A0A0L8MZT9"/>
<dbReference type="GO" id="GO:0019491">
    <property type="term" value="P:ectoine biosynthetic process"/>
    <property type="evidence" value="ECO:0007669"/>
    <property type="project" value="UniProtKB-UniPathway"/>
</dbReference>
<sequence>MIVRDIESVKTVEWGNGLSRRFLLAEDGLGYSLTDTTVLAGTKSRLEYVNHLEACYCIEGSGEVIELDGTSHEIVPGRMYALDQHDAHYLVASPHEDLRLVCVFSPALRGDEVHSLDAHSSSAY</sequence>
<comment type="catalytic activity">
    <reaction evidence="7">
        <text>(2S)-4-acetamido-2-aminobutanoate = L-ectoine + H2O</text>
        <dbReference type="Rhea" id="RHEA:17281"/>
        <dbReference type="ChEBI" id="CHEBI:15377"/>
        <dbReference type="ChEBI" id="CHEBI:58515"/>
        <dbReference type="ChEBI" id="CHEBI:58929"/>
        <dbReference type="EC" id="4.2.1.108"/>
    </reaction>
</comment>
<dbReference type="GO" id="GO:0033990">
    <property type="term" value="F:ectoine synthase activity"/>
    <property type="evidence" value="ECO:0007669"/>
    <property type="project" value="UniProtKB-EC"/>
</dbReference>
<evidence type="ECO:0000313" key="8">
    <source>
        <dbReference type="EMBL" id="KOG55937.1"/>
    </source>
</evidence>
<comment type="pathway">
    <text evidence="1">Amine and polyamine biosynthesis; ectoine biosynthesis; L-ectoine from L-aspartate 4-semialdehyde: step 3/3.</text>
</comment>
<evidence type="ECO:0000313" key="9">
    <source>
        <dbReference type="Proteomes" id="UP000037084"/>
    </source>
</evidence>
<evidence type="ECO:0000256" key="7">
    <source>
        <dbReference type="ARBA" id="ARBA00048714"/>
    </source>
</evidence>
<evidence type="ECO:0000256" key="2">
    <source>
        <dbReference type="ARBA" id="ARBA00009637"/>
    </source>
</evidence>
<evidence type="ECO:0000256" key="3">
    <source>
        <dbReference type="ARBA" id="ARBA00013192"/>
    </source>
</evidence>
<dbReference type="InterPro" id="IPR010462">
    <property type="entry name" value="Ectoine_synth"/>
</dbReference>
<evidence type="ECO:0000256" key="5">
    <source>
        <dbReference type="ARBA" id="ARBA00023239"/>
    </source>
</evidence>
<protein>
    <recommendedName>
        <fullName evidence="4">L-ectoine synthase</fullName>
        <ecNumber evidence="3">4.2.1.108</ecNumber>
    </recommendedName>
    <alternativeName>
        <fullName evidence="6">N-acetyldiaminobutyrate dehydratase</fullName>
    </alternativeName>
</protein>
<dbReference type="Proteomes" id="UP000037084">
    <property type="component" value="Unassembled WGS sequence"/>
</dbReference>
<dbReference type="EMBL" id="LGUV01000070">
    <property type="protein sequence ID" value="KOG55937.1"/>
    <property type="molecule type" value="Genomic_DNA"/>
</dbReference>
<dbReference type="InterPro" id="IPR014710">
    <property type="entry name" value="RmlC-like_jellyroll"/>
</dbReference>
<dbReference type="CDD" id="cd06978">
    <property type="entry name" value="cupin_EctC"/>
    <property type="match status" value="1"/>
</dbReference>